<dbReference type="EMBL" id="JACHFN010000012">
    <property type="protein sequence ID" value="MBB5235497.1"/>
    <property type="molecule type" value="Genomic_DNA"/>
</dbReference>
<proteinExistence type="predicted"/>
<gene>
    <name evidence="2" type="ORF">HNQ09_002954</name>
</gene>
<dbReference type="Proteomes" id="UP000525389">
    <property type="component" value="Unassembled WGS sequence"/>
</dbReference>
<dbReference type="AlphaFoldDB" id="A0A7W8GH06"/>
<protein>
    <recommendedName>
        <fullName evidence="4">DUF3108 domain-containing protein</fullName>
    </recommendedName>
</protein>
<comment type="caution">
    <text evidence="2">The sequence shown here is derived from an EMBL/GenBank/DDBJ whole genome shotgun (WGS) entry which is preliminary data.</text>
</comment>
<accession>A0A7W8GH06</accession>
<evidence type="ECO:0008006" key="4">
    <source>
        <dbReference type="Google" id="ProtNLM"/>
    </source>
</evidence>
<keyword evidence="3" id="KW-1185">Reference proteome</keyword>
<evidence type="ECO:0000256" key="1">
    <source>
        <dbReference type="SAM" id="MobiDB-lite"/>
    </source>
</evidence>
<dbReference type="RefSeq" id="WP_343057836.1">
    <property type="nucleotide sequence ID" value="NZ_JACHFN010000012.1"/>
</dbReference>
<evidence type="ECO:0000313" key="3">
    <source>
        <dbReference type="Proteomes" id="UP000525389"/>
    </source>
</evidence>
<reference evidence="2 3" key="1">
    <citation type="submission" date="2020-08" db="EMBL/GenBank/DDBJ databases">
        <title>Genomic Encyclopedia of Type Strains, Phase IV (KMG-IV): sequencing the most valuable type-strain genomes for metagenomic binning, comparative biology and taxonomic classification.</title>
        <authorList>
            <person name="Goeker M."/>
        </authorList>
    </citation>
    <scope>NUCLEOTIDE SEQUENCE [LARGE SCALE GENOMIC DNA]</scope>
    <source>
        <strain evidence="2 3">DSM 101791</strain>
    </source>
</reference>
<name>A0A7W8GH06_9DEIO</name>
<feature type="region of interest" description="Disordered" evidence="1">
    <location>
        <begin position="227"/>
        <end position="248"/>
    </location>
</feature>
<organism evidence="2 3">
    <name type="scientific">Deinococcus budaensis</name>
    <dbReference type="NCBI Taxonomy" id="1665626"/>
    <lineage>
        <taxon>Bacteria</taxon>
        <taxon>Thermotogati</taxon>
        <taxon>Deinococcota</taxon>
        <taxon>Deinococci</taxon>
        <taxon>Deinococcales</taxon>
        <taxon>Deinococcaceae</taxon>
        <taxon>Deinococcus</taxon>
    </lineage>
</organism>
<evidence type="ECO:0000313" key="2">
    <source>
        <dbReference type="EMBL" id="MBB5235497.1"/>
    </source>
</evidence>
<feature type="region of interest" description="Disordered" evidence="1">
    <location>
        <begin position="1"/>
        <end position="30"/>
    </location>
</feature>
<sequence>MTVPDGTDWDGATRSGADPGGAPGASNAAPDFRLQPEAFSLTLGLGGRYAGQQEWTVHAERGALVARVQTDFGGVLPELRRVQTSRLHPRSLTSLSYSEGDGQGRASFETTFDRRAGLVTLRQGRDEAAAPLTTDHHDPVSLLLWLRTLAGGAEADPGLPAAPLPAAPLLSAQLAGGRVRVQRLPDGEVGGVPAHAYFLRPGGAYVYVEQAAPHRLLRLIQPTDFGPVEATLQPTRRPQPERRRRRAG</sequence>